<dbReference type="GO" id="GO:0005737">
    <property type="term" value="C:cytoplasm"/>
    <property type="evidence" value="ECO:0007669"/>
    <property type="project" value="UniProtKB-SubCell"/>
</dbReference>
<comment type="caution">
    <text evidence="11">The sequence shown here is derived from an EMBL/GenBank/DDBJ whole genome shotgun (WGS) entry which is preliminary data.</text>
</comment>
<evidence type="ECO:0000313" key="11">
    <source>
        <dbReference type="EMBL" id="PLW71018.1"/>
    </source>
</evidence>
<evidence type="ECO:0000256" key="1">
    <source>
        <dbReference type="ARBA" id="ARBA00004496"/>
    </source>
</evidence>
<evidence type="ECO:0000256" key="2">
    <source>
        <dbReference type="ARBA" id="ARBA00022490"/>
    </source>
</evidence>
<evidence type="ECO:0000256" key="4">
    <source>
        <dbReference type="ARBA" id="ARBA00022694"/>
    </source>
</evidence>
<protein>
    <recommendedName>
        <fullName evidence="9">Threonylcarbamoyl-AMP synthase</fullName>
        <shortName evidence="9">TC-AMP synthase</shortName>
        <ecNumber evidence="9">2.7.7.87</ecNumber>
    </recommendedName>
    <alternativeName>
        <fullName evidence="9">L-threonylcarbamoyladenylate synthase</fullName>
    </alternativeName>
    <alternativeName>
        <fullName evidence="9">t(6)A37 threonylcarbamoyladenosine biosynthesis protein TsaC</fullName>
    </alternativeName>
    <alternativeName>
        <fullName evidence="9">tRNA threonylcarbamoyladenosine biosynthesis protein TsaC</fullName>
    </alternativeName>
</protein>
<comment type="function">
    <text evidence="9">Required for the formation of a threonylcarbamoyl group on adenosine at position 37 (t(6)A37) in tRNAs that read codons beginning with adenine. Catalyzes the conversion of L-threonine, HCO(3)(-)/CO(2) and ATP to give threonylcarbamoyl-AMP (TC-AMP) as the acyladenylate intermediate, with the release of diphosphate.</text>
</comment>
<dbReference type="GO" id="GO:0002949">
    <property type="term" value="P:tRNA threonylcarbamoyladenosine modification"/>
    <property type="evidence" value="ECO:0007669"/>
    <property type="project" value="UniProtKB-UniRule"/>
</dbReference>
<comment type="subcellular location">
    <subcellularLocation>
        <location evidence="1 9">Cytoplasm</location>
    </subcellularLocation>
</comment>
<accession>A0A2N5X987</accession>
<comment type="catalytic activity">
    <reaction evidence="8 9">
        <text>L-threonine + hydrogencarbonate + ATP = L-threonylcarbamoyladenylate + diphosphate + H2O</text>
        <dbReference type="Rhea" id="RHEA:36407"/>
        <dbReference type="ChEBI" id="CHEBI:15377"/>
        <dbReference type="ChEBI" id="CHEBI:17544"/>
        <dbReference type="ChEBI" id="CHEBI:30616"/>
        <dbReference type="ChEBI" id="CHEBI:33019"/>
        <dbReference type="ChEBI" id="CHEBI:57926"/>
        <dbReference type="ChEBI" id="CHEBI:73682"/>
        <dbReference type="EC" id="2.7.7.87"/>
    </reaction>
</comment>
<dbReference type="SUPFAM" id="SSF55821">
    <property type="entry name" value="YrdC/RibB"/>
    <property type="match status" value="1"/>
</dbReference>
<evidence type="ECO:0000259" key="10">
    <source>
        <dbReference type="PROSITE" id="PS51163"/>
    </source>
</evidence>
<name>A0A2N5X987_9GAMM</name>
<keyword evidence="4 9" id="KW-0819">tRNA processing</keyword>
<dbReference type="InterPro" id="IPR006070">
    <property type="entry name" value="Sua5-like_dom"/>
</dbReference>
<dbReference type="Pfam" id="PF01300">
    <property type="entry name" value="Sua5_yciO_yrdC"/>
    <property type="match status" value="1"/>
</dbReference>
<dbReference type="HAMAP" id="MF_01852">
    <property type="entry name" value="TsaC"/>
    <property type="match status" value="1"/>
</dbReference>
<keyword evidence="6 9" id="KW-0547">Nucleotide-binding</keyword>
<dbReference type="PANTHER" id="PTHR17490">
    <property type="entry name" value="SUA5"/>
    <property type="match status" value="1"/>
</dbReference>
<evidence type="ECO:0000256" key="3">
    <source>
        <dbReference type="ARBA" id="ARBA00022679"/>
    </source>
</evidence>
<dbReference type="GO" id="GO:0006450">
    <property type="term" value="P:regulation of translational fidelity"/>
    <property type="evidence" value="ECO:0007669"/>
    <property type="project" value="TreeGrafter"/>
</dbReference>
<dbReference type="InterPro" id="IPR050156">
    <property type="entry name" value="TC-AMP_synthase_SUA5"/>
</dbReference>
<evidence type="ECO:0000256" key="9">
    <source>
        <dbReference type="HAMAP-Rule" id="MF_01852"/>
    </source>
</evidence>
<dbReference type="PROSITE" id="PS51163">
    <property type="entry name" value="YRDC"/>
    <property type="match status" value="1"/>
</dbReference>
<organism evidence="11 12">
    <name type="scientific">Pseudohalioglobus lutimaris</name>
    <dbReference type="NCBI Taxonomy" id="1737061"/>
    <lineage>
        <taxon>Bacteria</taxon>
        <taxon>Pseudomonadati</taxon>
        <taxon>Pseudomonadota</taxon>
        <taxon>Gammaproteobacteria</taxon>
        <taxon>Cellvibrionales</taxon>
        <taxon>Halieaceae</taxon>
        <taxon>Pseudohalioglobus</taxon>
    </lineage>
</organism>
<evidence type="ECO:0000256" key="7">
    <source>
        <dbReference type="ARBA" id="ARBA00022840"/>
    </source>
</evidence>
<proteinExistence type="inferred from homology"/>
<evidence type="ECO:0000256" key="5">
    <source>
        <dbReference type="ARBA" id="ARBA00022695"/>
    </source>
</evidence>
<sequence length="188" mass="19894">MPASPSTLRLSAAVAALRSGGVVACPTEAVWGLSCDPYSERAVARVLELKGRPVEKGLILVAGNESQIAFLLEGLDGDQRQRLSDSWPGPNTWLVPHHHRVPPWVHGAFDTVAVRVSSHPVVRALCEAFGGPLISTSANPAGAQPPRAGFQVLRYFGGALDGMLPGAVGRSDRPSQIRDLHSGDLIRA</sequence>
<dbReference type="EC" id="2.7.7.87" evidence="9"/>
<dbReference type="AlphaFoldDB" id="A0A2N5X987"/>
<dbReference type="InterPro" id="IPR023535">
    <property type="entry name" value="TC-AMP_synthase"/>
</dbReference>
<dbReference type="Proteomes" id="UP000235005">
    <property type="component" value="Unassembled WGS sequence"/>
</dbReference>
<comment type="similarity">
    <text evidence="9">Belongs to the SUA5 family. TsaC subfamily.</text>
</comment>
<dbReference type="GO" id="GO:0000049">
    <property type="term" value="F:tRNA binding"/>
    <property type="evidence" value="ECO:0007669"/>
    <property type="project" value="TreeGrafter"/>
</dbReference>
<dbReference type="PANTHER" id="PTHR17490:SF18">
    <property type="entry name" value="THREONYLCARBAMOYL-AMP SYNTHASE"/>
    <property type="match status" value="1"/>
</dbReference>
<dbReference type="GO" id="GO:0061710">
    <property type="term" value="F:L-threonylcarbamoyladenylate synthase"/>
    <property type="evidence" value="ECO:0007669"/>
    <property type="project" value="UniProtKB-EC"/>
</dbReference>
<keyword evidence="5 9" id="KW-0548">Nucleotidyltransferase</keyword>
<dbReference type="OrthoDB" id="9814580at2"/>
<dbReference type="RefSeq" id="WP_076002190.1">
    <property type="nucleotide sequence ID" value="NZ_PKUS01000001.1"/>
</dbReference>
<dbReference type="EMBL" id="PKUS01000001">
    <property type="protein sequence ID" value="PLW71018.1"/>
    <property type="molecule type" value="Genomic_DNA"/>
</dbReference>
<dbReference type="GO" id="GO:0005524">
    <property type="term" value="F:ATP binding"/>
    <property type="evidence" value="ECO:0007669"/>
    <property type="project" value="UniProtKB-UniRule"/>
</dbReference>
<gene>
    <name evidence="9" type="primary">tsaC</name>
    <name evidence="11" type="ORF">C0039_01700</name>
</gene>
<evidence type="ECO:0000256" key="8">
    <source>
        <dbReference type="ARBA" id="ARBA00048366"/>
    </source>
</evidence>
<keyword evidence="2 9" id="KW-0963">Cytoplasm</keyword>
<dbReference type="InterPro" id="IPR017945">
    <property type="entry name" value="DHBP_synth_RibB-like_a/b_dom"/>
</dbReference>
<evidence type="ECO:0000313" key="12">
    <source>
        <dbReference type="Proteomes" id="UP000235005"/>
    </source>
</evidence>
<reference evidence="11 12" key="1">
    <citation type="submission" date="2018-01" db="EMBL/GenBank/DDBJ databases">
        <title>The draft genome sequence of Halioglobus lutimaris HF004.</title>
        <authorList>
            <person name="Du Z.-J."/>
            <person name="Shi M.-J."/>
        </authorList>
    </citation>
    <scope>NUCLEOTIDE SEQUENCE [LARGE SCALE GENOMIC DNA]</scope>
    <source>
        <strain evidence="11 12">HF004</strain>
    </source>
</reference>
<keyword evidence="7 9" id="KW-0067">ATP-binding</keyword>
<dbReference type="Gene3D" id="3.90.870.10">
    <property type="entry name" value="DHBP synthase"/>
    <property type="match status" value="1"/>
</dbReference>
<keyword evidence="3 9" id="KW-0808">Transferase</keyword>
<evidence type="ECO:0000256" key="6">
    <source>
        <dbReference type="ARBA" id="ARBA00022741"/>
    </source>
</evidence>
<dbReference type="GO" id="GO:0003725">
    <property type="term" value="F:double-stranded RNA binding"/>
    <property type="evidence" value="ECO:0007669"/>
    <property type="project" value="InterPro"/>
</dbReference>
<feature type="domain" description="YrdC-like" evidence="10">
    <location>
        <begin position="7"/>
        <end position="188"/>
    </location>
</feature>
<keyword evidence="12" id="KW-1185">Reference proteome</keyword>